<keyword evidence="5 11" id="KW-0328">Glycosyltransferase</keyword>
<evidence type="ECO:0000256" key="2">
    <source>
        <dbReference type="ARBA" id="ARBA00010456"/>
    </source>
</evidence>
<dbReference type="Pfam" id="PF17662">
    <property type="entry name" value="DUF5524"/>
    <property type="match status" value="1"/>
</dbReference>
<comment type="caution">
    <text evidence="14">The sequence shown here is derived from an EMBL/GenBank/DDBJ whole genome shotgun (WGS) entry which is preliminary data.</text>
</comment>
<dbReference type="GO" id="GO:0005829">
    <property type="term" value="C:cytosol"/>
    <property type="evidence" value="ECO:0007669"/>
    <property type="project" value="TreeGrafter"/>
</dbReference>
<dbReference type="InterPro" id="IPR000845">
    <property type="entry name" value="Nucleoside_phosphorylase_d"/>
</dbReference>
<dbReference type="PROSITE" id="PS01232">
    <property type="entry name" value="PNP_UDP_1"/>
    <property type="match status" value="1"/>
</dbReference>
<evidence type="ECO:0000256" key="12">
    <source>
        <dbReference type="SAM" id="MobiDB-lite"/>
    </source>
</evidence>
<protein>
    <recommendedName>
        <fullName evidence="4 11">Uridine phosphorylase</fullName>
        <ecNumber evidence="4 11">2.4.2.3</ecNumber>
    </recommendedName>
</protein>
<keyword evidence="6 11" id="KW-0808">Transferase</keyword>
<dbReference type="InterPro" id="IPR040247">
    <property type="entry name" value="DUF5524"/>
</dbReference>
<feature type="region of interest" description="Disordered" evidence="12">
    <location>
        <begin position="1"/>
        <end position="29"/>
    </location>
</feature>
<dbReference type="InterPro" id="IPR035994">
    <property type="entry name" value="Nucleoside_phosphorylase_sf"/>
</dbReference>
<dbReference type="InterPro" id="IPR010059">
    <property type="entry name" value="Uridine_phosphorylase_euk"/>
</dbReference>
<dbReference type="PANTHER" id="PTHR43691:SF10">
    <property type="entry name" value="URIDINE PHOSPHORYLASE 1"/>
    <property type="match status" value="1"/>
</dbReference>
<dbReference type="EMBL" id="JAATJU010000099">
    <property type="protein sequence ID" value="KAH0521441.1"/>
    <property type="molecule type" value="Genomic_DNA"/>
</dbReference>
<evidence type="ECO:0000256" key="10">
    <source>
        <dbReference type="PIRSR" id="PIRSR610059-50"/>
    </source>
</evidence>
<dbReference type="InterPro" id="IPR018016">
    <property type="entry name" value="Nucleoside_phosphorylase_CS"/>
</dbReference>
<evidence type="ECO:0000256" key="4">
    <source>
        <dbReference type="ARBA" id="ARBA00011888"/>
    </source>
</evidence>
<comment type="subunit">
    <text evidence="3">Homodimer.</text>
</comment>
<dbReference type="CDD" id="cd17763">
    <property type="entry name" value="UP_hUPP-like"/>
    <property type="match status" value="1"/>
</dbReference>
<evidence type="ECO:0000256" key="5">
    <source>
        <dbReference type="ARBA" id="ARBA00022676"/>
    </source>
</evidence>
<dbReference type="GO" id="GO:0006218">
    <property type="term" value="P:uridine catabolic process"/>
    <property type="evidence" value="ECO:0007669"/>
    <property type="project" value="TreeGrafter"/>
</dbReference>
<evidence type="ECO:0000259" key="13">
    <source>
        <dbReference type="Pfam" id="PF01048"/>
    </source>
</evidence>
<reference evidence="14" key="1">
    <citation type="submission" date="2020-03" db="EMBL/GenBank/DDBJ databases">
        <title>Studies in the Genomics of Life Span.</title>
        <authorList>
            <person name="Glass D."/>
        </authorList>
    </citation>
    <scope>NUCLEOTIDE SEQUENCE</scope>
    <source>
        <strain evidence="14">LTLLF</strain>
        <tissue evidence="14">Muscle</tissue>
    </source>
</reference>
<dbReference type="PANTHER" id="PTHR43691">
    <property type="entry name" value="URIDINE PHOSPHORYLASE"/>
    <property type="match status" value="1"/>
</dbReference>
<dbReference type="FunFam" id="3.40.50.1580:FF:000009">
    <property type="entry name" value="Uridine phosphorylase 2"/>
    <property type="match status" value="1"/>
</dbReference>
<evidence type="ECO:0000256" key="3">
    <source>
        <dbReference type="ARBA" id="ARBA00011738"/>
    </source>
</evidence>
<dbReference type="Gene3D" id="3.40.50.1580">
    <property type="entry name" value="Nucleoside phosphorylase domain"/>
    <property type="match status" value="1"/>
</dbReference>
<dbReference type="GO" id="GO:0004850">
    <property type="term" value="F:uridine phosphorylase activity"/>
    <property type="evidence" value="ECO:0007669"/>
    <property type="project" value="UniProtKB-EC"/>
</dbReference>
<feature type="region of interest" description="Disordered" evidence="12">
    <location>
        <begin position="175"/>
        <end position="222"/>
    </location>
</feature>
<feature type="domain" description="Nucleoside phosphorylase" evidence="13">
    <location>
        <begin position="368"/>
        <end position="617"/>
    </location>
</feature>
<dbReference type="Proteomes" id="UP000710432">
    <property type="component" value="Unassembled WGS sequence"/>
</dbReference>
<sequence length="624" mass="69383">MRKNHKVKEENSEAPANSFRASNGQRSQHLLKHFAPGTRKGSPVAYSLPDWYIHHSKPPTAHQRQVPVVSMPDYMVYEEFNPGQANGSYESRRGPFDFDMKTVWQREAEELEDVKRKVKLPAINSKNPSKVGTPVSHKDPEGSRLSLPPMPGHKSSSPTNFSKLISNGYKDEWLQQQRDESDKRSLKTSRASLSTRSTKDSESTEDTETPHDPEPPGDSEKNADRWTWALALEVTLGSRTAASRPFLCLWNRLCSQADSSLKSLPSQQRPLELVAAPFLFKSLQLLLFFNRKRTFKTSRRARQQKDVGLCSGKMAATGTEAKDLTNHHNDCFVQLSNPNIATIKEDVLYHFNLSTSTHDFPAMFGDVKFVCVGGSPSRMSTFIRYVAAELGLDHPGKEYPNICAGTDRYAMYKVGPVLSVSHGMGIPSIGIMLHELIKMLYHARCSNITIIRIGTSGGIGLEPGSVVITQQAVDECFKPEFEQIVLGKRVARSTNLDAQLVQELMQCASDLDEFPTVVGNTMCTLDFYEGQGRLDGALCSYTEKDKQAYLRAAHAAGVRNIEMESSLFATMCSACGLRAAVVCVTLLDRLQGDQINTPHDVLVGYQQRPQRLVGHFIKKSLGKA</sequence>
<comment type="pathway">
    <text evidence="1 11">Pyrimidine metabolism; UMP biosynthesis via salvage pathway; uracil from uridine (phosphorylase route): step 1/1.</text>
</comment>
<dbReference type="GO" id="GO:0006248">
    <property type="term" value="P:CMP catabolic process"/>
    <property type="evidence" value="ECO:0007669"/>
    <property type="project" value="UniProtKB-ARBA"/>
</dbReference>
<dbReference type="GO" id="GO:0044206">
    <property type="term" value="P:UMP salvage"/>
    <property type="evidence" value="ECO:0007669"/>
    <property type="project" value="UniProtKB-UniPathway"/>
</dbReference>
<feature type="compositionally biased region" description="Basic and acidic residues" evidence="12">
    <location>
        <begin position="197"/>
        <end position="222"/>
    </location>
</feature>
<evidence type="ECO:0000313" key="14">
    <source>
        <dbReference type="EMBL" id="KAH0521441.1"/>
    </source>
</evidence>
<dbReference type="NCBIfam" id="TIGR01719">
    <property type="entry name" value="euk_UDPppase"/>
    <property type="match status" value="1"/>
</dbReference>
<organism evidence="14 15">
    <name type="scientific">Microtus ochrogaster</name>
    <name type="common">Prairie vole</name>
    <dbReference type="NCBI Taxonomy" id="79684"/>
    <lineage>
        <taxon>Eukaryota</taxon>
        <taxon>Metazoa</taxon>
        <taxon>Chordata</taxon>
        <taxon>Craniata</taxon>
        <taxon>Vertebrata</taxon>
        <taxon>Euteleostomi</taxon>
        <taxon>Mammalia</taxon>
        <taxon>Eutheria</taxon>
        <taxon>Euarchontoglires</taxon>
        <taxon>Glires</taxon>
        <taxon>Rodentia</taxon>
        <taxon>Myomorpha</taxon>
        <taxon>Muroidea</taxon>
        <taxon>Cricetidae</taxon>
        <taxon>Arvicolinae</taxon>
        <taxon>Microtus</taxon>
    </lineage>
</organism>
<evidence type="ECO:0000256" key="9">
    <source>
        <dbReference type="ARBA" id="ARBA00056443"/>
    </source>
</evidence>
<accession>A0A8J6GVP8</accession>
<dbReference type="AlphaFoldDB" id="A0A8J6GVP8"/>
<comment type="function">
    <text evidence="9 11">Catalyzes the reversible phosphorylytic cleavage of uridine to uracil and ribose-1-phosphate which can then be utilized as carbon and energy sources or in the rescue of pyrimidine bases for nucleotide synthesis. Shows broad substrate specificity and can also accept deoxyuridine and other analogous compounds.</text>
</comment>
<comment type="similarity">
    <text evidence="2 11">Belongs to the PNP/UDP phosphorylase family.</text>
</comment>
<name>A0A8J6GVP8_MICOH</name>
<feature type="binding site" evidence="10">
    <location>
        <position position="531"/>
    </location>
    <ligand>
        <name>substrate</name>
    </ligand>
</feature>
<evidence type="ECO:0000256" key="1">
    <source>
        <dbReference type="ARBA" id="ARBA00004825"/>
    </source>
</evidence>
<evidence type="ECO:0000313" key="15">
    <source>
        <dbReference type="Proteomes" id="UP000710432"/>
    </source>
</evidence>
<dbReference type="UniPathway" id="UPA00574">
    <property type="reaction ID" value="UER00633"/>
</dbReference>
<evidence type="ECO:0000256" key="11">
    <source>
        <dbReference type="RuleBase" id="RU361131"/>
    </source>
</evidence>
<feature type="binding site" evidence="10">
    <location>
        <position position="408"/>
    </location>
    <ligand>
        <name>phosphate</name>
        <dbReference type="ChEBI" id="CHEBI:43474"/>
    </ligand>
</feature>
<evidence type="ECO:0000256" key="7">
    <source>
        <dbReference type="ARBA" id="ARBA00051794"/>
    </source>
</evidence>
<evidence type="ECO:0000256" key="8">
    <source>
        <dbReference type="ARBA" id="ARBA00052298"/>
    </source>
</evidence>
<dbReference type="Pfam" id="PF01048">
    <property type="entry name" value="PNP_UDP_1"/>
    <property type="match status" value="1"/>
</dbReference>
<feature type="compositionally biased region" description="Basic and acidic residues" evidence="12">
    <location>
        <begin position="175"/>
        <end position="185"/>
    </location>
</feature>
<feature type="binding site" evidence="10">
    <location>
        <begin position="452"/>
        <end position="455"/>
    </location>
    <ligand>
        <name>phosphate</name>
        <dbReference type="ChEBI" id="CHEBI:43474"/>
    </ligand>
</feature>
<comment type="catalytic activity">
    <reaction evidence="7">
        <text>uridine + phosphate = alpha-D-ribose 1-phosphate + uracil</text>
        <dbReference type="Rhea" id="RHEA:24388"/>
        <dbReference type="ChEBI" id="CHEBI:16704"/>
        <dbReference type="ChEBI" id="CHEBI:17568"/>
        <dbReference type="ChEBI" id="CHEBI:43474"/>
        <dbReference type="ChEBI" id="CHEBI:57720"/>
        <dbReference type="EC" id="2.4.2.3"/>
    </reaction>
    <physiologicalReaction direction="left-to-right" evidence="7">
        <dbReference type="Rhea" id="RHEA:24389"/>
    </physiologicalReaction>
</comment>
<dbReference type="SUPFAM" id="SSF53167">
    <property type="entry name" value="Purine and uridine phosphorylases"/>
    <property type="match status" value="1"/>
</dbReference>
<proteinExistence type="inferred from homology"/>
<dbReference type="EC" id="2.4.2.3" evidence="4 11"/>
<feature type="binding site" evidence="10">
    <location>
        <position position="533"/>
    </location>
    <ligand>
        <name>substrate</name>
    </ligand>
</feature>
<comment type="catalytic activity">
    <reaction evidence="8">
        <text>2'-deoxyuridine + phosphate = 2-deoxy-alpha-D-ribose 1-phosphate + uracil</text>
        <dbReference type="Rhea" id="RHEA:22824"/>
        <dbReference type="ChEBI" id="CHEBI:16450"/>
        <dbReference type="ChEBI" id="CHEBI:17568"/>
        <dbReference type="ChEBI" id="CHEBI:43474"/>
        <dbReference type="ChEBI" id="CHEBI:57259"/>
    </reaction>
    <physiologicalReaction direction="left-to-right" evidence="8">
        <dbReference type="Rhea" id="RHEA:22825"/>
    </physiologicalReaction>
</comment>
<feature type="compositionally biased region" description="Polar residues" evidence="12">
    <location>
        <begin position="19"/>
        <end position="28"/>
    </location>
</feature>
<feature type="region of interest" description="Disordered" evidence="12">
    <location>
        <begin position="121"/>
        <end position="162"/>
    </location>
</feature>
<gene>
    <name evidence="14" type="ORF">LTLLF_101710</name>
</gene>
<evidence type="ECO:0000256" key="6">
    <source>
        <dbReference type="ARBA" id="ARBA00022679"/>
    </source>
</evidence>
<dbReference type="GO" id="GO:0046050">
    <property type="term" value="P:UMP catabolic process"/>
    <property type="evidence" value="ECO:0007669"/>
    <property type="project" value="UniProtKB-ARBA"/>
</dbReference>